<feature type="region of interest" description="Disordered" evidence="1">
    <location>
        <begin position="56"/>
        <end position="85"/>
    </location>
</feature>
<gene>
    <name evidence="2" type="ORF">ANN_01328</name>
</gene>
<comment type="caution">
    <text evidence="2">The sequence shown here is derived from an EMBL/GenBank/DDBJ whole genome shotgun (WGS) entry which is preliminary data.</text>
</comment>
<evidence type="ECO:0000256" key="1">
    <source>
        <dbReference type="SAM" id="MobiDB-lite"/>
    </source>
</evidence>
<evidence type="ECO:0000313" key="2">
    <source>
        <dbReference type="EMBL" id="KAJ4449921.1"/>
    </source>
</evidence>
<dbReference type="EMBL" id="JAJSOF020000003">
    <property type="protein sequence ID" value="KAJ4449921.1"/>
    <property type="molecule type" value="Genomic_DNA"/>
</dbReference>
<feature type="compositionally biased region" description="Basic and acidic residues" evidence="1">
    <location>
        <begin position="56"/>
        <end position="77"/>
    </location>
</feature>
<sequence length="345" mass="38813">MAGLYEGGNEPAGSLKAIWKILAANDPPCASGGRQKISVRERGKVSHSFLKEELNRAKDAEENIRSHAKRQALDRQSTKTGQHIRCSRTCHDDEVEVGGGHRREIRTHEQRPAREKIARSTLEWRAAERGEGQRGERVERVCARIFCLPREAEKSVEMEDSRIRTFEATSLQSKQARLVCRSWTRVCVRICVSIRRPEFECSGSQLEGPEFECSGPQLEGPEFEYSELSLKYAIKKVQNNREGLELNGLHQLLVYADNVKMLGENPETIRENMGILLEASKEIGVGLVGIVRITLDFYARGCGFDPEPGRWHLSVLKCDRLMSVDLQACKSTLVGQYSDTSATLI</sequence>
<protein>
    <submittedName>
        <fullName evidence="2">Uncharacterized protein</fullName>
    </submittedName>
</protein>
<reference evidence="2 3" key="1">
    <citation type="journal article" date="2022" name="Allergy">
        <title>Genome assembly and annotation of Periplaneta americana reveal a comprehensive cockroach allergen profile.</title>
        <authorList>
            <person name="Wang L."/>
            <person name="Xiong Q."/>
            <person name="Saelim N."/>
            <person name="Wang L."/>
            <person name="Nong W."/>
            <person name="Wan A.T."/>
            <person name="Shi M."/>
            <person name="Liu X."/>
            <person name="Cao Q."/>
            <person name="Hui J.H.L."/>
            <person name="Sookrung N."/>
            <person name="Leung T.F."/>
            <person name="Tungtrongchitr A."/>
            <person name="Tsui S.K.W."/>
        </authorList>
    </citation>
    <scope>NUCLEOTIDE SEQUENCE [LARGE SCALE GENOMIC DNA]</scope>
    <source>
        <strain evidence="2">PWHHKU_190912</strain>
    </source>
</reference>
<proteinExistence type="predicted"/>
<dbReference type="Proteomes" id="UP001148838">
    <property type="component" value="Unassembled WGS sequence"/>
</dbReference>
<organism evidence="2 3">
    <name type="scientific">Periplaneta americana</name>
    <name type="common">American cockroach</name>
    <name type="synonym">Blatta americana</name>
    <dbReference type="NCBI Taxonomy" id="6978"/>
    <lineage>
        <taxon>Eukaryota</taxon>
        <taxon>Metazoa</taxon>
        <taxon>Ecdysozoa</taxon>
        <taxon>Arthropoda</taxon>
        <taxon>Hexapoda</taxon>
        <taxon>Insecta</taxon>
        <taxon>Pterygota</taxon>
        <taxon>Neoptera</taxon>
        <taxon>Polyneoptera</taxon>
        <taxon>Dictyoptera</taxon>
        <taxon>Blattodea</taxon>
        <taxon>Blattoidea</taxon>
        <taxon>Blattidae</taxon>
        <taxon>Blattinae</taxon>
        <taxon>Periplaneta</taxon>
    </lineage>
</organism>
<name>A0ABQ8TT89_PERAM</name>
<accession>A0ABQ8TT89</accession>
<evidence type="ECO:0000313" key="3">
    <source>
        <dbReference type="Proteomes" id="UP001148838"/>
    </source>
</evidence>
<keyword evidence="3" id="KW-1185">Reference proteome</keyword>